<dbReference type="CDD" id="cd00170">
    <property type="entry name" value="SEC14"/>
    <property type="match status" value="1"/>
</dbReference>
<evidence type="ECO:0000313" key="3">
    <source>
        <dbReference type="Proteomes" id="UP000070700"/>
    </source>
</evidence>
<dbReference type="InterPro" id="IPR036865">
    <property type="entry name" value="CRAL-TRIO_dom_sf"/>
</dbReference>
<dbReference type="InterPro" id="IPR051026">
    <property type="entry name" value="PI/PC_transfer"/>
</dbReference>
<dbReference type="STRING" id="149040.A0A194WTK1"/>
<feature type="domain" description="CRAL-TRIO" evidence="1">
    <location>
        <begin position="89"/>
        <end position="284"/>
    </location>
</feature>
<dbReference type="InterPro" id="IPR001251">
    <property type="entry name" value="CRAL-TRIO_dom"/>
</dbReference>
<evidence type="ECO:0000259" key="1">
    <source>
        <dbReference type="PROSITE" id="PS50191"/>
    </source>
</evidence>
<evidence type="ECO:0000313" key="2">
    <source>
        <dbReference type="EMBL" id="KUJ10942.1"/>
    </source>
</evidence>
<dbReference type="KEGG" id="psco:LY89DRAFT_787266"/>
<reference evidence="2 3" key="1">
    <citation type="submission" date="2015-10" db="EMBL/GenBank/DDBJ databases">
        <title>Full genome of DAOMC 229536 Phialocephala scopiformis, a fungal endophyte of spruce producing the potent anti-insectan compound rugulosin.</title>
        <authorList>
            <consortium name="DOE Joint Genome Institute"/>
            <person name="Walker A.K."/>
            <person name="Frasz S.L."/>
            <person name="Seifert K.A."/>
            <person name="Miller J.D."/>
            <person name="Mondo S.J."/>
            <person name="Labutti K."/>
            <person name="Lipzen A."/>
            <person name="Dockter R."/>
            <person name="Kennedy M."/>
            <person name="Grigoriev I.V."/>
            <person name="Spatafora J.W."/>
        </authorList>
    </citation>
    <scope>NUCLEOTIDE SEQUENCE [LARGE SCALE GENOMIC DNA]</scope>
    <source>
        <strain evidence="2 3">CBS 120377</strain>
    </source>
</reference>
<accession>A0A194WTK1</accession>
<dbReference type="PANTHER" id="PTHR45657:SF3">
    <property type="entry name" value="TRANSPORTER, PUTATIVE (AFU_ORTHOLOGUE AFUA_5G09260)-RELATED"/>
    <property type="match status" value="1"/>
</dbReference>
<keyword evidence="3" id="KW-1185">Reference proteome</keyword>
<dbReference type="Pfam" id="PF00650">
    <property type="entry name" value="CRAL_TRIO"/>
    <property type="match status" value="1"/>
</dbReference>
<proteinExistence type="predicted"/>
<gene>
    <name evidence="2" type="ORF">LY89DRAFT_787266</name>
</gene>
<name>A0A194WTK1_MOLSC</name>
<dbReference type="RefSeq" id="XP_018065297.1">
    <property type="nucleotide sequence ID" value="XM_018223060.1"/>
</dbReference>
<dbReference type="PANTHER" id="PTHR45657">
    <property type="entry name" value="CRAL-TRIO DOMAIN-CONTAINING PROTEIN YKL091C-RELATED"/>
    <property type="match status" value="1"/>
</dbReference>
<dbReference type="SUPFAM" id="SSF52087">
    <property type="entry name" value="CRAL/TRIO domain"/>
    <property type="match status" value="1"/>
</dbReference>
<dbReference type="Gene3D" id="3.40.525.10">
    <property type="entry name" value="CRAL-TRIO lipid binding domain"/>
    <property type="match status" value="1"/>
</dbReference>
<dbReference type="Proteomes" id="UP000070700">
    <property type="component" value="Unassembled WGS sequence"/>
</dbReference>
<protein>
    <submittedName>
        <fullName evidence="2">CRAL/TRIO domain-containing protein</fullName>
    </submittedName>
</protein>
<dbReference type="OrthoDB" id="30289at2759"/>
<dbReference type="PROSITE" id="PS50191">
    <property type="entry name" value="CRAL_TRIO"/>
    <property type="match status" value="1"/>
</dbReference>
<dbReference type="SUPFAM" id="SSF46938">
    <property type="entry name" value="CRAL/TRIO N-terminal domain"/>
    <property type="match status" value="1"/>
</dbReference>
<dbReference type="InParanoid" id="A0A194WTK1"/>
<dbReference type="Gene3D" id="1.10.8.20">
    <property type="entry name" value="N-terminal domain of phosphatidylinositol transfer protein sec14p"/>
    <property type="match status" value="1"/>
</dbReference>
<dbReference type="EMBL" id="KQ947428">
    <property type="protein sequence ID" value="KUJ10942.1"/>
    <property type="molecule type" value="Genomic_DNA"/>
</dbReference>
<dbReference type="GeneID" id="28832786"/>
<sequence length="328" mass="37202">MPHSIHDQETVVTGVASPQLDQFKSILCEKGLLSSEAHGRSFPHDDESLSRFLSANKFDLKKSVAQFTKTSKWLSDERVQELYSSIDVDYYERARRMYGAWTGRRDRQGNPVYVLQVSKLKAEDIQQCYEEAKTVKQNLESHKDLATLPKMLPIYAVVHSGPAFVLPLCSAVQPASSNKPLTKMTNIIDISGVGLRQWWFLKDHLQIASMITTEYYPDVLDKTIVVGAPSFFPVVWGWFKRWFNAAMLEKTFIVNKSQMRDTLAEHIDPDHFPTTYGGNLEWEYGKINLDDVLLSEVQKDGGKGWIKGPCIWSNGRRVGVGSVNGVKR</sequence>
<dbReference type="AlphaFoldDB" id="A0A194WTK1"/>
<dbReference type="InterPro" id="IPR036273">
    <property type="entry name" value="CRAL/TRIO_N_dom_sf"/>
</dbReference>
<organism evidence="2 3">
    <name type="scientific">Mollisia scopiformis</name>
    <name type="common">Conifer needle endophyte fungus</name>
    <name type="synonym">Phialocephala scopiformis</name>
    <dbReference type="NCBI Taxonomy" id="149040"/>
    <lineage>
        <taxon>Eukaryota</taxon>
        <taxon>Fungi</taxon>
        <taxon>Dikarya</taxon>
        <taxon>Ascomycota</taxon>
        <taxon>Pezizomycotina</taxon>
        <taxon>Leotiomycetes</taxon>
        <taxon>Helotiales</taxon>
        <taxon>Mollisiaceae</taxon>
        <taxon>Mollisia</taxon>
    </lineage>
</organism>